<name>A0ABD0QW62_CIRMR</name>
<accession>A0ABD0QW62</accession>
<proteinExistence type="predicted"/>
<dbReference type="Proteomes" id="UP001529510">
    <property type="component" value="Unassembled WGS sequence"/>
</dbReference>
<dbReference type="AlphaFoldDB" id="A0ABD0QW62"/>
<protein>
    <submittedName>
        <fullName evidence="2">Uncharacterized protein</fullName>
    </submittedName>
</protein>
<evidence type="ECO:0000256" key="1">
    <source>
        <dbReference type="SAM" id="Coils"/>
    </source>
</evidence>
<evidence type="ECO:0000313" key="2">
    <source>
        <dbReference type="EMBL" id="KAL0189556.1"/>
    </source>
</evidence>
<comment type="caution">
    <text evidence="2">The sequence shown here is derived from an EMBL/GenBank/DDBJ whole genome shotgun (WGS) entry which is preliminary data.</text>
</comment>
<reference evidence="2 3" key="1">
    <citation type="submission" date="2024-05" db="EMBL/GenBank/DDBJ databases">
        <title>Genome sequencing and assembly of Indian major carp, Cirrhinus mrigala (Hamilton, 1822).</title>
        <authorList>
            <person name="Mohindra V."/>
            <person name="Chowdhury L.M."/>
            <person name="Lal K."/>
            <person name="Jena J.K."/>
        </authorList>
    </citation>
    <scope>NUCLEOTIDE SEQUENCE [LARGE SCALE GENOMIC DNA]</scope>
    <source>
        <strain evidence="2">CM1030</strain>
        <tissue evidence="2">Blood</tissue>
    </source>
</reference>
<keyword evidence="1" id="KW-0175">Coiled coil</keyword>
<feature type="non-terminal residue" evidence="2">
    <location>
        <position position="1"/>
    </location>
</feature>
<feature type="coiled-coil region" evidence="1">
    <location>
        <begin position="5"/>
        <end position="43"/>
    </location>
</feature>
<evidence type="ECO:0000313" key="3">
    <source>
        <dbReference type="Proteomes" id="UP001529510"/>
    </source>
</evidence>
<dbReference type="EMBL" id="JAMKFB020000007">
    <property type="protein sequence ID" value="KAL0189556.1"/>
    <property type="molecule type" value="Genomic_DNA"/>
</dbReference>
<organism evidence="2 3">
    <name type="scientific">Cirrhinus mrigala</name>
    <name type="common">Mrigala</name>
    <dbReference type="NCBI Taxonomy" id="683832"/>
    <lineage>
        <taxon>Eukaryota</taxon>
        <taxon>Metazoa</taxon>
        <taxon>Chordata</taxon>
        <taxon>Craniata</taxon>
        <taxon>Vertebrata</taxon>
        <taxon>Euteleostomi</taxon>
        <taxon>Actinopterygii</taxon>
        <taxon>Neopterygii</taxon>
        <taxon>Teleostei</taxon>
        <taxon>Ostariophysi</taxon>
        <taxon>Cypriniformes</taxon>
        <taxon>Cyprinidae</taxon>
        <taxon>Labeoninae</taxon>
        <taxon>Labeonini</taxon>
        <taxon>Cirrhinus</taxon>
    </lineage>
</organism>
<sequence length="67" mass="7963">LQMALAELELRVEEQQNLVGWLEAALERQQLEADRRLTQQQKEHERNIQLLLQQCRGLSPDYCRFQG</sequence>
<keyword evidence="3" id="KW-1185">Reference proteome</keyword>
<gene>
    <name evidence="2" type="ORF">M9458_016655</name>
</gene>